<gene>
    <name evidence="1" type="ORF">UY19_C0002G0044</name>
</gene>
<proteinExistence type="predicted"/>
<dbReference type="Proteomes" id="UP000033882">
    <property type="component" value="Unassembled WGS sequence"/>
</dbReference>
<comment type="caution">
    <text evidence="1">The sequence shown here is derived from an EMBL/GenBank/DDBJ whole genome shotgun (WGS) entry which is preliminary data.</text>
</comment>
<dbReference type="EMBL" id="LCPB01000002">
    <property type="protein sequence ID" value="KKU90471.1"/>
    <property type="molecule type" value="Genomic_DNA"/>
</dbReference>
<protein>
    <submittedName>
        <fullName evidence="1">Uncharacterized protein</fullName>
    </submittedName>
</protein>
<dbReference type="AlphaFoldDB" id="A0A0G1U8K7"/>
<evidence type="ECO:0000313" key="1">
    <source>
        <dbReference type="EMBL" id="KKU90471.1"/>
    </source>
</evidence>
<organism evidence="1 2">
    <name type="scientific">Candidatus Wolfebacteria bacterium GW2011_GWA2_47_9b</name>
    <dbReference type="NCBI Taxonomy" id="1619005"/>
    <lineage>
        <taxon>Bacteria</taxon>
        <taxon>Candidatus Wolfeibacteriota</taxon>
    </lineage>
</organism>
<reference evidence="1 2" key="1">
    <citation type="journal article" date="2015" name="Nature">
        <title>rRNA introns, odd ribosomes, and small enigmatic genomes across a large radiation of phyla.</title>
        <authorList>
            <person name="Brown C.T."/>
            <person name="Hug L.A."/>
            <person name="Thomas B.C."/>
            <person name="Sharon I."/>
            <person name="Castelle C.J."/>
            <person name="Singh A."/>
            <person name="Wilkins M.J."/>
            <person name="Williams K.H."/>
            <person name="Banfield J.F."/>
        </authorList>
    </citation>
    <scope>NUCLEOTIDE SEQUENCE [LARGE SCALE GENOMIC DNA]</scope>
</reference>
<sequence length="73" mass="8145">MIITKTANPRVGGLYIFSPQCYTDTSNSPNQRRYPVVSPRLQEIIDRIVGERIAILAAIIRTQEEPCVSLAAE</sequence>
<name>A0A0G1U8K7_9BACT</name>
<evidence type="ECO:0000313" key="2">
    <source>
        <dbReference type="Proteomes" id="UP000033882"/>
    </source>
</evidence>
<accession>A0A0G1U8K7</accession>